<evidence type="ECO:0000313" key="3">
    <source>
        <dbReference type="Proteomes" id="UP001432216"/>
    </source>
</evidence>
<reference evidence="2 3" key="1">
    <citation type="submission" date="2024-01" db="EMBL/GenBank/DDBJ databases">
        <title>Comparative genomics of Cryptococcus and Kwoniella reveals pathogenesis evolution and contrasting modes of karyotype evolution via chromosome fusion or intercentromeric recombination.</title>
        <authorList>
            <person name="Coelho M.A."/>
            <person name="David-Palma M."/>
            <person name="Shea T."/>
            <person name="Bowers K."/>
            <person name="McGinley-Smith S."/>
            <person name="Mohammad A.W."/>
            <person name="Gnirke A."/>
            <person name="Yurkov A.M."/>
            <person name="Nowrousian M."/>
            <person name="Sun S."/>
            <person name="Cuomo C.A."/>
            <person name="Heitman J."/>
        </authorList>
    </citation>
    <scope>NUCLEOTIDE SEQUENCE [LARGE SCALE GENOMIC DNA]</scope>
    <source>
        <strain evidence="2 3">7685027</strain>
    </source>
</reference>
<feature type="region of interest" description="Disordered" evidence="1">
    <location>
        <begin position="180"/>
        <end position="201"/>
    </location>
</feature>
<dbReference type="RefSeq" id="XP_064718679.1">
    <property type="nucleotide sequence ID" value="XM_064862607.1"/>
</dbReference>
<accession>A0ABZ2ANF7</accession>
<evidence type="ECO:0000256" key="1">
    <source>
        <dbReference type="SAM" id="MobiDB-lite"/>
    </source>
</evidence>
<keyword evidence="3" id="KW-1185">Reference proteome</keyword>
<sequence length="351" mass="38582">MKICPLSFRKSEDYFSKARNTNFFHTFSKLIISYSVLLSIGPYEIPGCFQDSFRGHIPYRILLYFVNRWDRRPSVLSGGLSDRKESNQLTLRKISAVGKEELIQINPASIEPSMLPVKMAPPSHSLPSIISHRPSFQTNRLDKRNSYQERPPVHLFHPTGLRVNATVARGSIAFPMPHATIIQAPPPSRKKNYQKKQRPDSLKLASATLHRKRGGSPGQFTAISDVGPTTAVFMLAIKSAPLVTSRKIEEIGPNSATASGDQGKSDLTPGLFEVWEGFLAKTATAKAVVFKSSRPQPPKIVIPPRTFVASASPITVPGASTSEKQLYPSLGPCLKSKSIHWEVNGSMPNAG</sequence>
<organism evidence="2 3">
    <name type="scientific">Cryptococcus decagattii</name>
    <dbReference type="NCBI Taxonomy" id="1859122"/>
    <lineage>
        <taxon>Eukaryota</taxon>
        <taxon>Fungi</taxon>
        <taxon>Dikarya</taxon>
        <taxon>Basidiomycota</taxon>
        <taxon>Agaricomycotina</taxon>
        <taxon>Tremellomycetes</taxon>
        <taxon>Tremellales</taxon>
        <taxon>Cryptococcaceae</taxon>
        <taxon>Cryptococcus</taxon>
        <taxon>Cryptococcus gattii species complex</taxon>
    </lineage>
</organism>
<dbReference type="GeneID" id="89987500"/>
<proteinExistence type="predicted"/>
<name>A0ABZ2ANF7_9TREE</name>
<dbReference type="Proteomes" id="UP001432216">
    <property type="component" value="Chromosome 1"/>
</dbReference>
<gene>
    <name evidence="2" type="ORF">IAS62_000724</name>
</gene>
<dbReference type="EMBL" id="CP143806">
    <property type="protein sequence ID" value="WVO19439.1"/>
    <property type="molecule type" value="Genomic_DNA"/>
</dbReference>
<evidence type="ECO:0000313" key="2">
    <source>
        <dbReference type="EMBL" id="WVO19439.1"/>
    </source>
</evidence>
<protein>
    <submittedName>
        <fullName evidence="2">Uncharacterized protein</fullName>
    </submittedName>
</protein>